<feature type="transmembrane region" description="Helical" evidence="6">
    <location>
        <begin position="102"/>
        <end position="123"/>
    </location>
</feature>
<evidence type="ECO:0000256" key="4">
    <source>
        <dbReference type="ARBA" id="ARBA00022989"/>
    </source>
</evidence>
<sequence>MENDFNRLVPIRKIIFDFILLMCVGFPILFLFIWGEPYRRGFFCDDESLRHPFHKSTVPAYFLYISGLGMTTTVMLVTEFCNYFYNDRKREFTILGYRMPSWVWNAYCVIGVFLFGTACSQLTTDIMKYTIGRLRPHFYTVCIPSVNCTDPKNFYIYHEEFHCTNSLYTDTKRILKEMRLSFPSGHSSFSMYTMLYFAIYLQARMTWDGSKLLRHTLQFLALMSSIYTGMTRISDYKHHWSDVLCGFLIGAATASLVAKFVSTLFPQNAYKKQIGSTDVSNFNMNGRQGTNQAV</sequence>
<dbReference type="AlphaFoldDB" id="A0AAN7SCV2"/>
<dbReference type="GO" id="GO:0005886">
    <property type="term" value="C:plasma membrane"/>
    <property type="evidence" value="ECO:0007669"/>
    <property type="project" value="TreeGrafter"/>
</dbReference>
<gene>
    <name evidence="8" type="ORF">RN001_001692</name>
</gene>
<evidence type="ECO:0000259" key="7">
    <source>
        <dbReference type="SMART" id="SM00014"/>
    </source>
</evidence>
<protein>
    <recommendedName>
        <fullName evidence="7">Phosphatidic acid phosphatase type 2/haloperoxidase domain-containing protein</fullName>
    </recommendedName>
</protein>
<organism evidence="8 9">
    <name type="scientific">Aquatica leii</name>
    <dbReference type="NCBI Taxonomy" id="1421715"/>
    <lineage>
        <taxon>Eukaryota</taxon>
        <taxon>Metazoa</taxon>
        <taxon>Ecdysozoa</taxon>
        <taxon>Arthropoda</taxon>
        <taxon>Hexapoda</taxon>
        <taxon>Insecta</taxon>
        <taxon>Pterygota</taxon>
        <taxon>Neoptera</taxon>
        <taxon>Endopterygota</taxon>
        <taxon>Coleoptera</taxon>
        <taxon>Polyphaga</taxon>
        <taxon>Elateriformia</taxon>
        <taxon>Elateroidea</taxon>
        <taxon>Lampyridae</taxon>
        <taxon>Luciolinae</taxon>
        <taxon>Aquatica</taxon>
    </lineage>
</organism>
<dbReference type="CDD" id="cd03384">
    <property type="entry name" value="PAP2_wunen"/>
    <property type="match status" value="1"/>
</dbReference>
<dbReference type="GO" id="GO:0046839">
    <property type="term" value="P:phospholipid dephosphorylation"/>
    <property type="evidence" value="ECO:0007669"/>
    <property type="project" value="TreeGrafter"/>
</dbReference>
<accession>A0AAN7SCV2</accession>
<name>A0AAN7SCV2_9COLE</name>
<dbReference type="Gene3D" id="1.20.144.10">
    <property type="entry name" value="Phosphatidic acid phosphatase type 2/haloperoxidase"/>
    <property type="match status" value="1"/>
</dbReference>
<evidence type="ECO:0000256" key="6">
    <source>
        <dbReference type="SAM" id="Phobius"/>
    </source>
</evidence>
<feature type="transmembrane region" description="Helical" evidence="6">
    <location>
        <begin position="215"/>
        <end position="234"/>
    </location>
</feature>
<dbReference type="EMBL" id="JARPUR010000001">
    <property type="protein sequence ID" value="KAK4885421.1"/>
    <property type="molecule type" value="Genomic_DNA"/>
</dbReference>
<dbReference type="InterPro" id="IPR000326">
    <property type="entry name" value="PAP2/HPO"/>
</dbReference>
<dbReference type="GO" id="GO:0007165">
    <property type="term" value="P:signal transduction"/>
    <property type="evidence" value="ECO:0007669"/>
    <property type="project" value="TreeGrafter"/>
</dbReference>
<dbReference type="GO" id="GO:0008195">
    <property type="term" value="F:phosphatidate phosphatase activity"/>
    <property type="evidence" value="ECO:0007669"/>
    <property type="project" value="TreeGrafter"/>
</dbReference>
<comment type="similarity">
    <text evidence="2">Belongs to the PA-phosphatase related phosphoesterase family.</text>
</comment>
<keyword evidence="3 6" id="KW-0812">Transmembrane</keyword>
<dbReference type="PANTHER" id="PTHR10165">
    <property type="entry name" value="LIPID PHOSPHATE PHOSPHATASE"/>
    <property type="match status" value="1"/>
</dbReference>
<dbReference type="InterPro" id="IPR036938">
    <property type="entry name" value="PAP2/HPO_sf"/>
</dbReference>
<dbReference type="SMART" id="SM00014">
    <property type="entry name" value="acidPPc"/>
    <property type="match status" value="1"/>
</dbReference>
<comment type="subcellular location">
    <subcellularLocation>
        <location evidence="1">Membrane</location>
        <topology evidence="1">Multi-pass membrane protein</topology>
    </subcellularLocation>
</comment>
<evidence type="ECO:0000256" key="3">
    <source>
        <dbReference type="ARBA" id="ARBA00022692"/>
    </source>
</evidence>
<proteinExistence type="inferred from homology"/>
<feature type="transmembrane region" description="Helical" evidence="6">
    <location>
        <begin position="185"/>
        <end position="203"/>
    </location>
</feature>
<dbReference type="SUPFAM" id="SSF48317">
    <property type="entry name" value="Acid phosphatase/Vanadium-dependent haloperoxidase"/>
    <property type="match status" value="1"/>
</dbReference>
<dbReference type="PANTHER" id="PTHR10165:SF197">
    <property type="entry name" value="FI04477P-RELATED"/>
    <property type="match status" value="1"/>
</dbReference>
<reference evidence="9" key="1">
    <citation type="submission" date="2023-01" db="EMBL/GenBank/DDBJ databases">
        <title>Key to firefly adult light organ development and bioluminescence: homeobox transcription factors regulate luciferase expression and transportation to peroxisome.</title>
        <authorList>
            <person name="Fu X."/>
        </authorList>
    </citation>
    <scope>NUCLEOTIDE SEQUENCE [LARGE SCALE GENOMIC DNA]</scope>
</reference>
<feature type="transmembrane region" description="Helical" evidence="6">
    <location>
        <begin position="14"/>
        <end position="34"/>
    </location>
</feature>
<keyword evidence="4 6" id="KW-1133">Transmembrane helix</keyword>
<evidence type="ECO:0000313" key="9">
    <source>
        <dbReference type="Proteomes" id="UP001353858"/>
    </source>
</evidence>
<dbReference type="Pfam" id="PF01569">
    <property type="entry name" value="PAP2"/>
    <property type="match status" value="1"/>
</dbReference>
<dbReference type="InterPro" id="IPR043216">
    <property type="entry name" value="PAP-like"/>
</dbReference>
<feature type="transmembrane region" description="Helical" evidence="6">
    <location>
        <begin position="61"/>
        <end position="81"/>
    </location>
</feature>
<comment type="caution">
    <text evidence="8">The sequence shown here is derived from an EMBL/GenBank/DDBJ whole genome shotgun (WGS) entry which is preliminary data.</text>
</comment>
<evidence type="ECO:0000313" key="8">
    <source>
        <dbReference type="EMBL" id="KAK4885421.1"/>
    </source>
</evidence>
<dbReference type="Proteomes" id="UP001353858">
    <property type="component" value="Unassembled WGS sequence"/>
</dbReference>
<evidence type="ECO:0000256" key="1">
    <source>
        <dbReference type="ARBA" id="ARBA00004141"/>
    </source>
</evidence>
<keyword evidence="5 6" id="KW-0472">Membrane</keyword>
<keyword evidence="9" id="KW-1185">Reference proteome</keyword>
<feature type="transmembrane region" description="Helical" evidence="6">
    <location>
        <begin position="240"/>
        <end position="262"/>
    </location>
</feature>
<evidence type="ECO:0000256" key="5">
    <source>
        <dbReference type="ARBA" id="ARBA00023136"/>
    </source>
</evidence>
<evidence type="ECO:0000256" key="2">
    <source>
        <dbReference type="ARBA" id="ARBA00008816"/>
    </source>
</evidence>
<dbReference type="GO" id="GO:0006644">
    <property type="term" value="P:phospholipid metabolic process"/>
    <property type="evidence" value="ECO:0007669"/>
    <property type="project" value="InterPro"/>
</dbReference>
<feature type="domain" description="Phosphatidic acid phosphatase type 2/haloperoxidase" evidence="7">
    <location>
        <begin position="110"/>
        <end position="258"/>
    </location>
</feature>